<evidence type="ECO:0000256" key="1">
    <source>
        <dbReference type="SAM" id="MobiDB-lite"/>
    </source>
</evidence>
<dbReference type="Proteomes" id="UP001365542">
    <property type="component" value="Unassembled WGS sequence"/>
</dbReference>
<gene>
    <name evidence="2" type="ORF">TWF694_011455</name>
</gene>
<dbReference type="EMBL" id="JAVHJO010000009">
    <property type="protein sequence ID" value="KAK6537263.1"/>
    <property type="molecule type" value="Genomic_DNA"/>
</dbReference>
<name>A0AAV9X5A4_9PEZI</name>
<proteinExistence type="predicted"/>
<accession>A0AAV9X5A4</accession>
<sequence>MKESAKPLSSLTIAGIASPNSSSVGSPPPIGTEKPAQSFLERVFDSPNPPARKITSYLDIEDIVNLRKVCVITRDEIQRNGKWSWMLHRLSSCKTYYPSPDPRIRRLNLGVPPSQRDGFRNGREFVLVDVSIGDRDILNINSTLQQIQASECLVSLILDGTRIDAGDVGHLLKNFQNVTTLSLQHCWNVDLQLLYKLFKKTTREHNDEVNYYKHPQDPIIKSKRPAEQITRLRIWDIDGLQILLDESPENGHRMISQIGAQFFMRNFDLDVKRCTSTHHTVFMACVGEKVGCSLCGQLLEIEICPKCRLESSCEICGDYICLDCSRNKSAKAGSQSSSRIHTTLNVTVCRSALCKWHDNRHYNHLECTKRASEKCVQCSRHVCLLQRASMGKSFNCEVCRRFSCGCRQLKYCSRCHGYMCDECFSSHGDGCQWRKG</sequence>
<keyword evidence="3" id="KW-1185">Reference proteome</keyword>
<evidence type="ECO:0008006" key="4">
    <source>
        <dbReference type="Google" id="ProtNLM"/>
    </source>
</evidence>
<dbReference type="AlphaFoldDB" id="A0AAV9X5A4"/>
<comment type="caution">
    <text evidence="2">The sequence shown here is derived from an EMBL/GenBank/DDBJ whole genome shotgun (WGS) entry which is preliminary data.</text>
</comment>
<organism evidence="2 3">
    <name type="scientific">Orbilia ellipsospora</name>
    <dbReference type="NCBI Taxonomy" id="2528407"/>
    <lineage>
        <taxon>Eukaryota</taxon>
        <taxon>Fungi</taxon>
        <taxon>Dikarya</taxon>
        <taxon>Ascomycota</taxon>
        <taxon>Pezizomycotina</taxon>
        <taxon>Orbiliomycetes</taxon>
        <taxon>Orbiliales</taxon>
        <taxon>Orbiliaceae</taxon>
        <taxon>Orbilia</taxon>
    </lineage>
</organism>
<protein>
    <recommendedName>
        <fullName evidence="4">F-box domain-containing protein</fullName>
    </recommendedName>
</protein>
<feature type="region of interest" description="Disordered" evidence="1">
    <location>
        <begin position="1"/>
        <end position="34"/>
    </location>
</feature>
<evidence type="ECO:0000313" key="3">
    <source>
        <dbReference type="Proteomes" id="UP001365542"/>
    </source>
</evidence>
<evidence type="ECO:0000313" key="2">
    <source>
        <dbReference type="EMBL" id="KAK6537263.1"/>
    </source>
</evidence>
<reference evidence="2 3" key="1">
    <citation type="submission" date="2019-10" db="EMBL/GenBank/DDBJ databases">
        <authorList>
            <person name="Palmer J.M."/>
        </authorList>
    </citation>
    <scope>NUCLEOTIDE SEQUENCE [LARGE SCALE GENOMIC DNA]</scope>
    <source>
        <strain evidence="2 3">TWF694</strain>
    </source>
</reference>